<feature type="short sequence motif" description="GXGXXG" evidence="2">
    <location>
        <begin position="12"/>
        <end position="17"/>
    </location>
</feature>
<dbReference type="Pfam" id="PF01734">
    <property type="entry name" value="Patatin"/>
    <property type="match status" value="1"/>
</dbReference>
<dbReference type="InterPro" id="IPR016035">
    <property type="entry name" value="Acyl_Trfase/lysoPLipase"/>
</dbReference>
<dbReference type="STRING" id="1121321.SAMN04488530_11633"/>
<organism evidence="4 5">
    <name type="scientific">Asaccharospora irregularis DSM 2635</name>
    <dbReference type="NCBI Taxonomy" id="1121321"/>
    <lineage>
        <taxon>Bacteria</taxon>
        <taxon>Bacillati</taxon>
        <taxon>Bacillota</taxon>
        <taxon>Clostridia</taxon>
        <taxon>Peptostreptococcales</taxon>
        <taxon>Peptostreptococcaceae</taxon>
        <taxon>Asaccharospora</taxon>
    </lineage>
</organism>
<accession>A0A1M5PVN0</accession>
<gene>
    <name evidence="4" type="ORF">SAMN04488530_11633</name>
</gene>
<name>A0A1M5PVN0_9FIRM</name>
<keyword evidence="1 2" id="KW-0443">Lipid metabolism</keyword>
<protein>
    <submittedName>
        <fullName evidence="4">Patatin-like phospholipase/acyl hydrolase</fullName>
    </submittedName>
</protein>
<feature type="short sequence motif" description="GXSXG" evidence="2">
    <location>
        <begin position="43"/>
        <end position="47"/>
    </location>
</feature>
<dbReference type="AlphaFoldDB" id="A0A1M5PVN0"/>
<dbReference type="Gene3D" id="3.40.1090.10">
    <property type="entry name" value="Cytosolic phospholipase A2 catalytic domain"/>
    <property type="match status" value="1"/>
</dbReference>
<evidence type="ECO:0000313" key="5">
    <source>
        <dbReference type="Proteomes" id="UP000243255"/>
    </source>
</evidence>
<feature type="domain" description="PNPLA" evidence="3">
    <location>
        <begin position="8"/>
        <end position="181"/>
    </location>
</feature>
<feature type="active site" description="Nucleophile" evidence="2">
    <location>
        <position position="45"/>
    </location>
</feature>
<sequence>MNSSFNIMTFDGGGLRGALSATILARIQGKFPNILNNVNMFGGTSTGSLIALGLAYGVSPLEIKELYSIENSRYIFNKEHSELIRPKYNNKNLKEVLLSIFPERLRLKDLGKLVVVPTFYIGNETSTWKPIFYNNIPGSETENERVVDVAMSSSAAPVIFPTYNYHIDGGIIATDPSLACIIYSIDKEICKETSDMRLLSIGTGYVYNSIKEDTTDWGAIDWITNKKPSLPIIAVTLEGNCQMSQLFSQKLLEDNYNRVNPKMSRDIAMDDYEAIEYLVSLGESCDISDTVRWLGERWD</sequence>
<feature type="active site" description="Proton acceptor" evidence="2">
    <location>
        <position position="168"/>
    </location>
</feature>
<dbReference type="GO" id="GO:0016787">
    <property type="term" value="F:hydrolase activity"/>
    <property type="evidence" value="ECO:0007669"/>
    <property type="project" value="UniProtKB-UniRule"/>
</dbReference>
<dbReference type="SUPFAM" id="SSF52151">
    <property type="entry name" value="FabD/lysophospholipase-like"/>
    <property type="match status" value="1"/>
</dbReference>
<keyword evidence="2" id="KW-0442">Lipid degradation</keyword>
<dbReference type="PANTHER" id="PTHR24138">
    <property type="entry name" value="INTRACELLLAR PHOSPHOLIPASE A FAMILY"/>
    <property type="match status" value="1"/>
</dbReference>
<keyword evidence="5" id="KW-1185">Reference proteome</keyword>
<dbReference type="InterPro" id="IPR002641">
    <property type="entry name" value="PNPLA_dom"/>
</dbReference>
<feature type="short sequence motif" description="DGA/G" evidence="2">
    <location>
        <begin position="168"/>
        <end position="170"/>
    </location>
</feature>
<keyword evidence="2 4" id="KW-0378">Hydrolase</keyword>
<proteinExistence type="predicted"/>
<reference evidence="5" key="1">
    <citation type="submission" date="2016-11" db="EMBL/GenBank/DDBJ databases">
        <authorList>
            <person name="Varghese N."/>
            <person name="Submissions S."/>
        </authorList>
    </citation>
    <scope>NUCLEOTIDE SEQUENCE [LARGE SCALE GENOMIC DNA]</scope>
    <source>
        <strain evidence="5">DSM 2635</strain>
    </source>
</reference>
<evidence type="ECO:0000313" key="4">
    <source>
        <dbReference type="EMBL" id="SHH05710.1"/>
    </source>
</evidence>
<dbReference type="PANTHER" id="PTHR24138:SF10">
    <property type="entry name" value="PHOSPHOLIPASE A2"/>
    <property type="match status" value="1"/>
</dbReference>
<evidence type="ECO:0000256" key="2">
    <source>
        <dbReference type="PROSITE-ProRule" id="PRU01161"/>
    </source>
</evidence>
<dbReference type="InterPro" id="IPR047156">
    <property type="entry name" value="Teg/CotR/CapV-like"/>
</dbReference>
<dbReference type="RefSeq" id="WP_242948852.1">
    <property type="nucleotide sequence ID" value="NZ_BAABCH010000097.1"/>
</dbReference>
<evidence type="ECO:0000259" key="3">
    <source>
        <dbReference type="PROSITE" id="PS51635"/>
    </source>
</evidence>
<dbReference type="GO" id="GO:0016042">
    <property type="term" value="P:lipid catabolic process"/>
    <property type="evidence" value="ECO:0007669"/>
    <property type="project" value="UniProtKB-UniRule"/>
</dbReference>
<evidence type="ECO:0000256" key="1">
    <source>
        <dbReference type="ARBA" id="ARBA00023098"/>
    </source>
</evidence>
<dbReference type="EMBL" id="FQWX01000016">
    <property type="protein sequence ID" value="SHH05710.1"/>
    <property type="molecule type" value="Genomic_DNA"/>
</dbReference>
<dbReference type="PROSITE" id="PS51635">
    <property type="entry name" value="PNPLA"/>
    <property type="match status" value="1"/>
</dbReference>
<dbReference type="Proteomes" id="UP000243255">
    <property type="component" value="Unassembled WGS sequence"/>
</dbReference>